<evidence type="ECO:0000256" key="1">
    <source>
        <dbReference type="SAM" id="MobiDB-lite"/>
    </source>
</evidence>
<protein>
    <submittedName>
        <fullName evidence="3">Uncharacterized protein</fullName>
    </submittedName>
</protein>
<proteinExistence type="predicted"/>
<evidence type="ECO:0000313" key="3">
    <source>
        <dbReference type="EMBL" id="RXG47359.1"/>
    </source>
</evidence>
<dbReference type="EMBL" id="RSDZ01000036">
    <property type="protein sequence ID" value="RXG47359.1"/>
    <property type="molecule type" value="Genomic_DNA"/>
</dbReference>
<accession>A0A2J8F6J7</accession>
<evidence type="ECO:0000313" key="4">
    <source>
        <dbReference type="Proteomes" id="UP000236305"/>
    </source>
</evidence>
<reference evidence="3 5" key="2">
    <citation type="submission" date="2018-12" db="EMBL/GenBank/DDBJ databases">
        <title>Genome of Verticillium dahliae isolate Getta Getta.</title>
        <authorList>
            <person name="Gardiner D.M."/>
        </authorList>
    </citation>
    <scope>NUCLEOTIDE SEQUENCE [LARGE SCALE GENOMIC DNA]</scope>
    <source>
        <strain evidence="3 5">Getta Getta</strain>
    </source>
</reference>
<name>A0A2J8F6J7_VERDA</name>
<comment type="caution">
    <text evidence="3">The sequence shown here is derived from an EMBL/GenBank/DDBJ whole genome shotgun (WGS) entry which is preliminary data.</text>
</comment>
<organism evidence="3 5">
    <name type="scientific">Verticillium dahliae</name>
    <name type="common">Verticillium wilt</name>
    <dbReference type="NCBI Taxonomy" id="27337"/>
    <lineage>
        <taxon>Eukaryota</taxon>
        <taxon>Fungi</taxon>
        <taxon>Dikarya</taxon>
        <taxon>Ascomycota</taxon>
        <taxon>Pezizomycotina</taxon>
        <taxon>Sordariomycetes</taxon>
        <taxon>Hypocreomycetidae</taxon>
        <taxon>Glomerellales</taxon>
        <taxon>Plectosphaerellaceae</taxon>
        <taxon>Verticillium</taxon>
    </lineage>
</organism>
<reference evidence="2 4" key="1">
    <citation type="submission" date="2017-12" db="EMBL/GenBank/DDBJ databases">
        <title>Comparative genomics yields insights into virulence evolution of Verticillium dahliae.</title>
        <authorList>
            <person name="Fan R."/>
            <person name="Armitage A.D."/>
            <person name="Cascant-Lopez E."/>
            <person name="Sobczyk M."/>
            <person name="Cockerton H.M."/>
            <person name="Harrison R.J."/>
        </authorList>
    </citation>
    <scope>NUCLEOTIDE SEQUENCE [LARGE SCALE GENOMIC DNA]</scope>
    <source>
        <strain evidence="2 4">12008</strain>
    </source>
</reference>
<sequence>MSRGANVIRDLSKKLASRTIQVTVVPAPVKFPERRAVLHALQKFAKIEVFRKLDDHDASFISVASDNESASELIRRSPLEYQLATGDSKGSVRTFLTTNPSTEPILNSAADSQIDTESNIRVEGQATQKDFKLHIFPAPDYIHSAAIRASPLHGPWADARRETIMSSLLKRSLPADVAADGLSDWESGGQDPDLDKSRLVEDLLFGGKSVDPHKRARAERLLRQKQKRDMPAVTEGLLHLVEQQGQETGDVTGGQKSTTTSATT</sequence>
<dbReference type="EMBL" id="MPSH01000025">
    <property type="protein sequence ID" value="PNH29573.1"/>
    <property type="molecule type" value="Genomic_DNA"/>
</dbReference>
<feature type="compositionally biased region" description="Polar residues" evidence="1">
    <location>
        <begin position="243"/>
        <end position="264"/>
    </location>
</feature>
<dbReference type="AlphaFoldDB" id="A0A2J8F6J7"/>
<dbReference type="OMA" id="NHRFAMA"/>
<dbReference type="OrthoDB" id="5367448at2759"/>
<feature type="region of interest" description="Disordered" evidence="1">
    <location>
        <begin position="240"/>
        <end position="264"/>
    </location>
</feature>
<evidence type="ECO:0000313" key="2">
    <source>
        <dbReference type="EMBL" id="PNH29573.1"/>
    </source>
</evidence>
<dbReference type="Proteomes" id="UP000236305">
    <property type="component" value="Unassembled WGS sequence"/>
</dbReference>
<gene>
    <name evidence="2" type="ORF">BJF96_g7028</name>
    <name evidence="3" type="ORF">VDGE_00028</name>
</gene>
<dbReference type="Proteomes" id="UP000288725">
    <property type="component" value="Chromosome 2"/>
</dbReference>
<evidence type="ECO:0000313" key="5">
    <source>
        <dbReference type="Proteomes" id="UP000288725"/>
    </source>
</evidence>